<organism evidence="1 2">
    <name type="scientific">Microseira wollei NIES-4236</name>
    <dbReference type="NCBI Taxonomy" id="2530354"/>
    <lineage>
        <taxon>Bacteria</taxon>
        <taxon>Bacillati</taxon>
        <taxon>Cyanobacteriota</taxon>
        <taxon>Cyanophyceae</taxon>
        <taxon>Oscillatoriophycideae</taxon>
        <taxon>Aerosakkonematales</taxon>
        <taxon>Aerosakkonemataceae</taxon>
        <taxon>Microseira</taxon>
    </lineage>
</organism>
<evidence type="ECO:0000313" key="2">
    <source>
        <dbReference type="Proteomes" id="UP001050975"/>
    </source>
</evidence>
<dbReference type="RefSeq" id="WP_226593212.1">
    <property type="nucleotide sequence ID" value="NZ_BLAY01000269.1"/>
</dbReference>
<evidence type="ECO:0008006" key="3">
    <source>
        <dbReference type="Google" id="ProtNLM"/>
    </source>
</evidence>
<dbReference type="EMBL" id="BLAY01000269">
    <property type="protein sequence ID" value="GET43919.1"/>
    <property type="molecule type" value="Genomic_DNA"/>
</dbReference>
<evidence type="ECO:0000313" key="1">
    <source>
        <dbReference type="EMBL" id="GET43919.1"/>
    </source>
</evidence>
<dbReference type="AlphaFoldDB" id="A0AAV3XSC9"/>
<dbReference type="SUPFAM" id="SSF49899">
    <property type="entry name" value="Concanavalin A-like lectins/glucanases"/>
    <property type="match status" value="2"/>
</dbReference>
<proteinExistence type="predicted"/>
<dbReference type="Proteomes" id="UP001050975">
    <property type="component" value="Unassembled WGS sequence"/>
</dbReference>
<comment type="caution">
    <text evidence="1">The sequence shown here is derived from an EMBL/GenBank/DDBJ whole genome shotgun (WGS) entry which is preliminary data.</text>
</comment>
<gene>
    <name evidence="1" type="ORF">MiSe_87450</name>
</gene>
<sequence>MWLKGKPPLGNDQSLEIGRCQSSPRQISYFQGIISEVRLWNQARDEKDIGKKIQGGESGLVSWWQFEENQGNVATDSKSSNHGKIKGARWVRDPDPQGSPFNLLLNGLPLATDVLTSGTPNWGDAQFSMAGYKLNGTSSERFQGILEEVRIWRTLRTDEQIADNLFTRLKGEKQDLLAYYTFDDDSSTTNATQLNDNGLRGNHLSLPSGTSKPTIFLSTAPISNDTAAVCSALATVSTSFHEPIDRTPGVVEYADLQRDNQGNVGGVLKRCYSYLQNGQWCLVTGYKVGNLVTEWIGQAQFAPQVIGYIEGAPPVPSENLTEGIVDDCSGFSQIEFVESETVTYTLSASKERSMDLGFKGAGGMSAGSDDLLITAPLGIGLAKKLDEVNVNAAVGGEFNTSNTWFQEESLGTSINRTRSMSVAMGGSWEGAAPGQQLNPAIGRRVKPANMGFALVQSQTADIFALRLAHNNALVSFRMVPNPDIPIDWNIIPFPINPQYTKQGTLDGRIGYNENGSVCLDPAYANARQYGEYSYYKPKEAYAIERRIQREEQRLINYYQNSDTEFANTGQVIGAAAGAAAGLLAGPLGVAIGAGVGSIVGGFGEAVSKGTSLELPQKFAKRNLVNTYVWTADGGFFAETTQTTDVKTEVTAGSFSFSGALGGSFSTDVEIFSVGFSLEFEASIGGGFSITKTKSKDAEKSFSLALNLAVPGNLQKTKPDANNEWKPFFDAQGNPAIAPGKVDAYRFKTFYLDSSERNFEDLFGKVVDPIWLAQSNHPNAAALRQANQSDKKPPCWRVFHRVTFISRILPQFPDNTAPTLESTLKAENIDSNWELIQKLDPFVRNQTHDAAAFSDAVRQALRNYLPELIPHSDEIITYLALYYGIEV</sequence>
<reference evidence="1" key="1">
    <citation type="submission" date="2019-10" db="EMBL/GenBank/DDBJ databases">
        <title>Draft genome sequece of Microseira wollei NIES-4236.</title>
        <authorList>
            <person name="Yamaguchi H."/>
            <person name="Suzuki S."/>
            <person name="Kawachi M."/>
        </authorList>
    </citation>
    <scope>NUCLEOTIDE SEQUENCE</scope>
    <source>
        <strain evidence="1">NIES-4236</strain>
    </source>
</reference>
<protein>
    <recommendedName>
        <fullName evidence="3">LamG-like jellyroll fold domain-containing protein</fullName>
    </recommendedName>
</protein>
<dbReference type="Gene3D" id="2.60.120.200">
    <property type="match status" value="2"/>
</dbReference>
<name>A0AAV3XSC9_9CYAN</name>
<dbReference type="InterPro" id="IPR013320">
    <property type="entry name" value="ConA-like_dom_sf"/>
</dbReference>
<accession>A0AAV3XSC9</accession>
<keyword evidence="2" id="KW-1185">Reference proteome</keyword>